<proteinExistence type="predicted"/>
<dbReference type="Proteomes" id="UP001249851">
    <property type="component" value="Unassembled WGS sequence"/>
</dbReference>
<gene>
    <name evidence="1" type="ORF">P5673_016769</name>
</gene>
<sequence length="60" mass="6909">MSAEKYLAVSLEGHFLLGYYQKLLSATQIPQLVRYHTVIYSLTDENWKIESFSSIGKKIV</sequence>
<keyword evidence="2" id="KW-1185">Reference proteome</keyword>
<organism evidence="1 2">
    <name type="scientific">Acropora cervicornis</name>
    <name type="common">Staghorn coral</name>
    <dbReference type="NCBI Taxonomy" id="6130"/>
    <lineage>
        <taxon>Eukaryota</taxon>
        <taxon>Metazoa</taxon>
        <taxon>Cnidaria</taxon>
        <taxon>Anthozoa</taxon>
        <taxon>Hexacorallia</taxon>
        <taxon>Scleractinia</taxon>
        <taxon>Astrocoeniina</taxon>
        <taxon>Acroporidae</taxon>
        <taxon>Acropora</taxon>
    </lineage>
</organism>
<comment type="caution">
    <text evidence="1">The sequence shown here is derived from an EMBL/GenBank/DDBJ whole genome shotgun (WGS) entry which is preliminary data.</text>
</comment>
<evidence type="ECO:0000313" key="2">
    <source>
        <dbReference type="Proteomes" id="UP001249851"/>
    </source>
</evidence>
<dbReference type="EMBL" id="JARQWQ010000036">
    <property type="protein sequence ID" value="KAK2560425.1"/>
    <property type="molecule type" value="Genomic_DNA"/>
</dbReference>
<reference evidence="1" key="1">
    <citation type="journal article" date="2023" name="G3 (Bethesda)">
        <title>Whole genome assembly and annotation of the endangered Caribbean coral Acropora cervicornis.</title>
        <authorList>
            <person name="Selwyn J.D."/>
            <person name="Vollmer S.V."/>
        </authorList>
    </citation>
    <scope>NUCLEOTIDE SEQUENCE</scope>
    <source>
        <strain evidence="1">K2</strain>
    </source>
</reference>
<dbReference type="AlphaFoldDB" id="A0AAD9QGF4"/>
<name>A0AAD9QGF4_ACRCE</name>
<evidence type="ECO:0000313" key="1">
    <source>
        <dbReference type="EMBL" id="KAK2560425.1"/>
    </source>
</evidence>
<reference evidence="1" key="2">
    <citation type="journal article" date="2023" name="Science">
        <title>Genomic signatures of disease resistance in endangered staghorn corals.</title>
        <authorList>
            <person name="Vollmer S.V."/>
            <person name="Selwyn J.D."/>
            <person name="Despard B.A."/>
            <person name="Roesel C.L."/>
        </authorList>
    </citation>
    <scope>NUCLEOTIDE SEQUENCE</scope>
    <source>
        <strain evidence="1">K2</strain>
    </source>
</reference>
<accession>A0AAD9QGF4</accession>
<protein>
    <submittedName>
        <fullName evidence="1">Uncharacterized protein</fullName>
    </submittedName>
</protein>